<dbReference type="Gene3D" id="3.30.200.20">
    <property type="entry name" value="Phosphorylase Kinase, domain 1"/>
    <property type="match status" value="1"/>
</dbReference>
<dbReference type="AlphaFoldDB" id="A0A8J9ZWE7"/>
<evidence type="ECO:0000313" key="19">
    <source>
        <dbReference type="EMBL" id="CAH1263236.1"/>
    </source>
</evidence>
<reference evidence="19" key="1">
    <citation type="submission" date="2022-01" db="EMBL/GenBank/DDBJ databases">
        <authorList>
            <person name="Braso-Vives M."/>
        </authorList>
    </citation>
    <scope>NUCLEOTIDE SEQUENCE</scope>
</reference>
<feature type="region of interest" description="Disordered" evidence="17">
    <location>
        <begin position="671"/>
        <end position="690"/>
    </location>
</feature>
<keyword evidence="16" id="KW-0175">Coiled coil</keyword>
<keyword evidence="14" id="KW-0460">Magnesium</keyword>
<dbReference type="InterPro" id="IPR000719">
    <property type="entry name" value="Prot_kinase_dom"/>
</dbReference>
<feature type="domain" description="Protein kinase" evidence="18">
    <location>
        <begin position="42"/>
        <end position="296"/>
    </location>
</feature>
<dbReference type="InterPro" id="IPR011009">
    <property type="entry name" value="Kinase-like_dom_sf"/>
</dbReference>
<keyword evidence="9" id="KW-0479">Metal-binding</keyword>
<evidence type="ECO:0000256" key="12">
    <source>
        <dbReference type="ARBA" id="ARBA00022777"/>
    </source>
</evidence>
<keyword evidence="13" id="KW-0067">ATP-binding</keyword>
<evidence type="ECO:0000256" key="3">
    <source>
        <dbReference type="ARBA" id="ARBA00010886"/>
    </source>
</evidence>
<dbReference type="FunFam" id="3.30.200.20:FF:000097">
    <property type="entry name" value="Probable serine/threonine-protein kinase nek1"/>
    <property type="match status" value="1"/>
</dbReference>
<evidence type="ECO:0000256" key="17">
    <source>
        <dbReference type="SAM" id="MobiDB-lite"/>
    </source>
</evidence>
<evidence type="ECO:0000256" key="5">
    <source>
        <dbReference type="ARBA" id="ARBA00022490"/>
    </source>
</evidence>
<keyword evidence="6" id="KW-0723">Serine/threonine-protein kinase</keyword>
<dbReference type="PROSITE" id="PS50011">
    <property type="entry name" value="PROTEIN_KINASE_DOM"/>
    <property type="match status" value="1"/>
</dbReference>
<evidence type="ECO:0000256" key="10">
    <source>
        <dbReference type="ARBA" id="ARBA00022737"/>
    </source>
</evidence>
<evidence type="ECO:0000256" key="16">
    <source>
        <dbReference type="SAM" id="Coils"/>
    </source>
</evidence>
<dbReference type="Gene3D" id="2.130.10.30">
    <property type="entry name" value="Regulator of chromosome condensation 1/beta-lactamase-inhibitor protein II"/>
    <property type="match status" value="2"/>
</dbReference>
<name>A0A8J9ZWE7_BRALA</name>
<dbReference type="PANTHER" id="PTHR44535">
    <property type="entry name" value="PROTEIN CBG16200"/>
    <property type="match status" value="1"/>
</dbReference>
<evidence type="ECO:0000256" key="15">
    <source>
        <dbReference type="PROSITE-ProRule" id="PRU00235"/>
    </source>
</evidence>
<evidence type="ECO:0000256" key="1">
    <source>
        <dbReference type="ARBA" id="ARBA00001946"/>
    </source>
</evidence>
<dbReference type="SUPFAM" id="SSF50985">
    <property type="entry name" value="RCC1/BLIP-II"/>
    <property type="match status" value="1"/>
</dbReference>
<keyword evidence="20" id="KW-1185">Reference proteome</keyword>
<organism evidence="19 20">
    <name type="scientific">Branchiostoma lanceolatum</name>
    <name type="common">Common lancelet</name>
    <name type="synonym">Amphioxus lanceolatum</name>
    <dbReference type="NCBI Taxonomy" id="7740"/>
    <lineage>
        <taxon>Eukaryota</taxon>
        <taxon>Metazoa</taxon>
        <taxon>Chordata</taxon>
        <taxon>Cephalochordata</taxon>
        <taxon>Leptocardii</taxon>
        <taxon>Amphioxiformes</taxon>
        <taxon>Branchiostomatidae</taxon>
        <taxon>Branchiostoma</taxon>
    </lineage>
</organism>
<dbReference type="OrthoDB" id="248923at2759"/>
<feature type="repeat" description="RCC1" evidence="15">
    <location>
        <begin position="432"/>
        <end position="485"/>
    </location>
</feature>
<protein>
    <recommendedName>
        <fullName evidence="4">non-specific serine/threonine protein kinase</fullName>
        <ecNumber evidence="4">2.7.11.1</ecNumber>
    </recommendedName>
</protein>
<evidence type="ECO:0000256" key="11">
    <source>
        <dbReference type="ARBA" id="ARBA00022741"/>
    </source>
</evidence>
<comment type="similarity">
    <text evidence="3">Belongs to the protein kinase superfamily. NEK Ser/Thr protein kinase family. NIMA subfamily.</text>
</comment>
<evidence type="ECO:0000313" key="20">
    <source>
        <dbReference type="Proteomes" id="UP000838412"/>
    </source>
</evidence>
<evidence type="ECO:0000256" key="14">
    <source>
        <dbReference type="ARBA" id="ARBA00022842"/>
    </source>
</evidence>
<feature type="repeat" description="RCC1" evidence="15">
    <location>
        <begin position="375"/>
        <end position="431"/>
    </location>
</feature>
<feature type="coiled-coil region" evidence="16">
    <location>
        <begin position="897"/>
        <end position="938"/>
    </location>
</feature>
<dbReference type="Proteomes" id="UP000838412">
    <property type="component" value="Chromosome 4"/>
</dbReference>
<feature type="region of interest" description="Disordered" evidence="17">
    <location>
        <begin position="17"/>
        <end position="37"/>
    </location>
</feature>
<dbReference type="InterPro" id="IPR008271">
    <property type="entry name" value="Ser/Thr_kinase_AS"/>
</dbReference>
<dbReference type="Pfam" id="PF25390">
    <property type="entry name" value="WD40_RLD"/>
    <property type="match status" value="1"/>
</dbReference>
<dbReference type="Pfam" id="PF00069">
    <property type="entry name" value="Pkinase"/>
    <property type="match status" value="1"/>
</dbReference>
<keyword evidence="10" id="KW-0677">Repeat</keyword>
<evidence type="ECO:0000256" key="8">
    <source>
        <dbReference type="ARBA" id="ARBA00022679"/>
    </source>
</evidence>
<dbReference type="SMART" id="SM00220">
    <property type="entry name" value="S_TKc"/>
    <property type="match status" value="1"/>
</dbReference>
<feature type="region of interest" description="Disordered" evidence="17">
    <location>
        <begin position="863"/>
        <end position="890"/>
    </location>
</feature>
<proteinExistence type="inferred from homology"/>
<dbReference type="EC" id="2.7.11.1" evidence="4"/>
<evidence type="ECO:0000256" key="13">
    <source>
        <dbReference type="ARBA" id="ARBA00022840"/>
    </source>
</evidence>
<dbReference type="GO" id="GO:0004674">
    <property type="term" value="F:protein serine/threonine kinase activity"/>
    <property type="evidence" value="ECO:0007669"/>
    <property type="project" value="UniProtKB-KW"/>
</dbReference>
<comment type="subcellular location">
    <subcellularLocation>
        <location evidence="2">Cytoplasm</location>
    </subcellularLocation>
</comment>
<evidence type="ECO:0000256" key="9">
    <source>
        <dbReference type="ARBA" id="ARBA00022723"/>
    </source>
</evidence>
<comment type="cofactor">
    <cofactor evidence="1">
        <name>Mg(2+)</name>
        <dbReference type="ChEBI" id="CHEBI:18420"/>
    </cofactor>
</comment>
<dbReference type="SUPFAM" id="SSF56112">
    <property type="entry name" value="Protein kinase-like (PK-like)"/>
    <property type="match status" value="1"/>
</dbReference>
<dbReference type="InterPro" id="IPR009091">
    <property type="entry name" value="RCC1/BLIP-II"/>
</dbReference>
<keyword evidence="11" id="KW-0547">Nucleotide-binding</keyword>
<feature type="region of interest" description="Disordered" evidence="17">
    <location>
        <begin position="962"/>
        <end position="1006"/>
    </location>
</feature>
<dbReference type="Gene3D" id="1.10.510.10">
    <property type="entry name" value="Transferase(Phosphotransferase) domain 1"/>
    <property type="match status" value="1"/>
</dbReference>
<dbReference type="PRINTS" id="PR00633">
    <property type="entry name" value="RCCNDNSATION"/>
</dbReference>
<keyword evidence="12" id="KW-0418">Kinase</keyword>
<dbReference type="InterPro" id="IPR051997">
    <property type="entry name" value="STK_NEK"/>
</dbReference>
<dbReference type="InterPro" id="IPR000408">
    <property type="entry name" value="Reg_chr_condens"/>
</dbReference>
<feature type="repeat" description="RCC1" evidence="15">
    <location>
        <begin position="538"/>
        <end position="604"/>
    </location>
</feature>
<dbReference type="EMBL" id="OV696689">
    <property type="protein sequence ID" value="CAH1263236.1"/>
    <property type="molecule type" value="Genomic_DNA"/>
</dbReference>
<evidence type="ECO:0000256" key="2">
    <source>
        <dbReference type="ARBA" id="ARBA00004496"/>
    </source>
</evidence>
<keyword evidence="5" id="KW-0963">Cytoplasm</keyword>
<gene>
    <name evidence="19" type="primary">NEK9</name>
    <name evidence="19" type="ORF">BLAG_LOCUS17987</name>
</gene>
<dbReference type="PANTHER" id="PTHR44535:SF1">
    <property type="entry name" value="SERINE_THREONINE-PROTEIN KINASE NEK9"/>
    <property type="match status" value="1"/>
</dbReference>
<feature type="repeat" description="RCC1" evidence="15">
    <location>
        <begin position="605"/>
        <end position="657"/>
    </location>
</feature>
<dbReference type="PROSITE" id="PS50012">
    <property type="entry name" value="RCC1_3"/>
    <property type="match status" value="6"/>
</dbReference>
<dbReference type="GO" id="GO:0005524">
    <property type="term" value="F:ATP binding"/>
    <property type="evidence" value="ECO:0007669"/>
    <property type="project" value="UniProtKB-KW"/>
</dbReference>
<sequence length="1006" mass="110279">MAMSRPDGVAFEVDSDFLSPEGDLGGQLAETGSSDGGQEEMYIPVKVLGRGAFGEAILYRKTEDNSLLVWKEVDLTRLSEKERQESQTEIEILSMLDQPNIVSYYNHFLDGTTLLIEMEYANGGNLYEKIVHQADLFPEELIIWYFFQLVSAVAHIHEYGILHRDIKTLNIFLTKSGLVKLGDFGISKILENTSKMAESYVGTPYYMSPELIKGERYSFKSDIWSVGCVLYELLTLKRTFDASNPLRLAARIVEGIKMGEIDTSYSETIRSLAHQLLSDDTDKRPEAKDILLYPIFISLGKDMERKVWELNATTRKTRMSVTTDTVPVVTSKTSEVYYWGGGKQNPQKLDIFHGGSSALQVCAGRSHYAVVTVEKELFTWANVQGGVAMVGQLGHGDTASYRAPRRVECLTGTAISQVGCGEEFTACLTEEGKVYACGSDYWGCLGGENEQGDEVMIPIEVEFFSGRPVAQISCGDAHIVVLTREQEVYSWGCGEFGRLGLGSEDDFASPQKVEFCGSKTIKTIHCGPDGTFFLTANGRVLACGTNEHNKLGFNLSASGLVKRKKKLSYDIPCKLQPTLVRSLSRYQIVQIAAGQTHSAAIDVHGLLITFGSNKFGQLGVGDFKPRRSINVLRGSLMGRQVLRVACGDGFTVAATSDNMIYSWGNGEDGRLGVTSDRGEKGPKGLHPSSVSRPRPIFGSLHLASDVSCRHWNTIMVVEKVLQQKTIRSQISTGKAEEVDDSVFGSVRCTSEDGAMSDRDSGVPESFIAPDASNRQVNTVGDSVPPTWLQRELADSDIIPMAGTSAACPDDSVRPPDDSGVDFADCVPEWLKKELEDENYIAMATTNDAATVPVREEENDVEAFAVDGEATEVAQRVPPDGDEDTSQGHHPSLNISVEAQLRETIAALQEQLQQVQTDNQQLRDIVSEQNEKIRSLESKSKAHTEVDSQIWALIDQWQEECSEVAGGSRDGRRPRPATVPSARRPVTAPAPAQAHTAPGNITSPRIV</sequence>
<keyword evidence="7" id="KW-0597">Phosphoprotein</keyword>
<keyword evidence="8" id="KW-0808">Transferase</keyword>
<accession>A0A8J9ZWE7</accession>
<feature type="compositionally biased region" description="Low complexity" evidence="17">
    <location>
        <begin position="984"/>
        <end position="997"/>
    </location>
</feature>
<evidence type="ECO:0000256" key="7">
    <source>
        <dbReference type="ARBA" id="ARBA00022553"/>
    </source>
</evidence>
<evidence type="ECO:0000259" key="18">
    <source>
        <dbReference type="PROSITE" id="PS50011"/>
    </source>
</evidence>
<evidence type="ECO:0000256" key="6">
    <source>
        <dbReference type="ARBA" id="ARBA00022527"/>
    </source>
</evidence>
<feature type="repeat" description="RCC1" evidence="15">
    <location>
        <begin position="486"/>
        <end position="537"/>
    </location>
</feature>
<dbReference type="PROSITE" id="PS00108">
    <property type="entry name" value="PROTEIN_KINASE_ST"/>
    <property type="match status" value="1"/>
</dbReference>
<dbReference type="InterPro" id="IPR058923">
    <property type="entry name" value="RCC1-like_dom"/>
</dbReference>
<feature type="repeat" description="RCC1" evidence="15">
    <location>
        <begin position="658"/>
        <end position="719"/>
    </location>
</feature>
<evidence type="ECO:0000256" key="4">
    <source>
        <dbReference type="ARBA" id="ARBA00012513"/>
    </source>
</evidence>
<dbReference type="GO" id="GO:0046872">
    <property type="term" value="F:metal ion binding"/>
    <property type="evidence" value="ECO:0007669"/>
    <property type="project" value="UniProtKB-KW"/>
</dbReference>
<dbReference type="GO" id="GO:0005737">
    <property type="term" value="C:cytoplasm"/>
    <property type="evidence" value="ECO:0007669"/>
    <property type="project" value="UniProtKB-SubCell"/>
</dbReference>